<dbReference type="CDD" id="cd18186">
    <property type="entry name" value="BTB_POZ_ZBTB_KLHL-like"/>
    <property type="match status" value="1"/>
</dbReference>
<reference evidence="2" key="1">
    <citation type="submission" date="2021-02" db="EMBL/GenBank/DDBJ databases">
        <authorList>
            <person name="Dougan E. K."/>
            <person name="Rhodes N."/>
            <person name="Thang M."/>
            <person name="Chan C."/>
        </authorList>
    </citation>
    <scope>NUCLEOTIDE SEQUENCE</scope>
</reference>
<dbReference type="InterPro" id="IPR000210">
    <property type="entry name" value="BTB/POZ_dom"/>
</dbReference>
<gene>
    <name evidence="2" type="primary">klhl36</name>
    <name evidence="2" type="ORF">SNAT2548_LOCUS12364</name>
</gene>
<keyword evidence="3" id="KW-1185">Reference proteome</keyword>
<name>A0A812LWG0_9DINO</name>
<organism evidence="2 3">
    <name type="scientific">Symbiodinium natans</name>
    <dbReference type="NCBI Taxonomy" id="878477"/>
    <lineage>
        <taxon>Eukaryota</taxon>
        <taxon>Sar</taxon>
        <taxon>Alveolata</taxon>
        <taxon>Dinophyceae</taxon>
        <taxon>Suessiales</taxon>
        <taxon>Symbiodiniaceae</taxon>
        <taxon>Symbiodinium</taxon>
    </lineage>
</organism>
<proteinExistence type="predicted"/>
<evidence type="ECO:0000313" key="2">
    <source>
        <dbReference type="EMBL" id="CAE7250831.1"/>
    </source>
</evidence>
<feature type="domain" description="BTB" evidence="1">
    <location>
        <begin position="170"/>
        <end position="237"/>
    </location>
</feature>
<dbReference type="Pfam" id="PF00651">
    <property type="entry name" value="BTB"/>
    <property type="match status" value="1"/>
</dbReference>
<protein>
    <submittedName>
        <fullName evidence="2">Klhl36 protein</fullName>
    </submittedName>
</protein>
<accession>A0A812LWG0</accession>
<dbReference type="Gene3D" id="3.30.710.10">
    <property type="entry name" value="Potassium Channel Kv1.1, Chain A"/>
    <property type="match status" value="1"/>
</dbReference>
<dbReference type="OrthoDB" id="417990at2759"/>
<dbReference type="PANTHER" id="PTHR46672">
    <property type="entry name" value="OS08G0495500 PROTEIN-RELATED"/>
    <property type="match status" value="1"/>
</dbReference>
<dbReference type="PROSITE" id="PS50097">
    <property type="entry name" value="BTB"/>
    <property type="match status" value="1"/>
</dbReference>
<dbReference type="AlphaFoldDB" id="A0A812LWG0"/>
<dbReference type="EMBL" id="CAJNDS010001180">
    <property type="protein sequence ID" value="CAE7250831.1"/>
    <property type="molecule type" value="Genomic_DNA"/>
</dbReference>
<dbReference type="InterPro" id="IPR044714">
    <property type="entry name" value="AtSIBP1-like"/>
</dbReference>
<dbReference type="SUPFAM" id="SSF54695">
    <property type="entry name" value="POZ domain"/>
    <property type="match status" value="1"/>
</dbReference>
<dbReference type="PANTHER" id="PTHR46672:SF8">
    <property type="entry name" value="BTB DOMAIN-CONTAINING PROTEIN"/>
    <property type="match status" value="1"/>
</dbReference>
<comment type="caution">
    <text evidence="2">The sequence shown here is derived from an EMBL/GenBank/DDBJ whole genome shotgun (WGS) entry which is preliminary data.</text>
</comment>
<dbReference type="SMART" id="SM00225">
    <property type="entry name" value="BTB"/>
    <property type="match status" value="1"/>
</dbReference>
<evidence type="ECO:0000313" key="3">
    <source>
        <dbReference type="Proteomes" id="UP000604046"/>
    </source>
</evidence>
<sequence>MGTSSKFNAMSALIRLGDLPGMQAYAAVDFDWTQVGGDENITLLHFAIDCGKKSSTRANNLPVIEWMLKAGADPEQELPSDHPGCSHLCKRWDKKGTMIKVRYACQSPISLAAAWVEALRKVDWGAATMKHFSLVLSVIATAASAKRHKVAVHQAVMDRWESAREMTSTHNVTFETADGAITAHDHILMAASPVLQAMLQSTMKEGQQKQISVADSSGTGVSLLLDMLYTSSTRTDPDFKTMLVALDLAHRWQVQDVVKLLSEALRDMITTDSFSAIAETAALKGLDALARCCAAFGAKTAEVQAMLKNGSLPVSVQRLLQGPEAPSQQGAVAKKRRTF</sequence>
<evidence type="ECO:0000259" key="1">
    <source>
        <dbReference type="PROSITE" id="PS50097"/>
    </source>
</evidence>
<dbReference type="Proteomes" id="UP000604046">
    <property type="component" value="Unassembled WGS sequence"/>
</dbReference>
<dbReference type="InterPro" id="IPR011333">
    <property type="entry name" value="SKP1/BTB/POZ_sf"/>
</dbReference>